<evidence type="ECO:0000313" key="6">
    <source>
        <dbReference type="EMBL" id="MDB0578972.1"/>
    </source>
</evidence>
<dbReference type="SMART" id="SM00450">
    <property type="entry name" value="RHOD"/>
    <property type="match status" value="2"/>
</dbReference>
<dbReference type="EMBL" id="JXII01000001">
    <property type="protein sequence ID" value="KIH71839.1"/>
    <property type="molecule type" value="Genomic_DNA"/>
</dbReference>
<dbReference type="InterPro" id="IPR036873">
    <property type="entry name" value="Rhodanese-like_dom_sf"/>
</dbReference>
<evidence type="ECO:0000259" key="4">
    <source>
        <dbReference type="PROSITE" id="PS50206"/>
    </source>
</evidence>
<dbReference type="STRING" id="45670.SN16_00280"/>
<dbReference type="GO" id="GO:0004792">
    <property type="term" value="F:thiosulfate-cyanide sulfurtransferase activity"/>
    <property type="evidence" value="ECO:0007669"/>
    <property type="project" value="TreeGrafter"/>
</dbReference>
<evidence type="ECO:0000256" key="3">
    <source>
        <dbReference type="SAM" id="MobiDB-lite"/>
    </source>
</evidence>
<dbReference type="PANTHER" id="PTHR11364">
    <property type="entry name" value="THIOSULFATE SULFERTANSFERASE"/>
    <property type="match status" value="1"/>
</dbReference>
<feature type="domain" description="Rhodanese" evidence="4">
    <location>
        <begin position="38"/>
        <end position="152"/>
    </location>
</feature>
<dbReference type="InterPro" id="IPR045078">
    <property type="entry name" value="TST/MPST-like"/>
</dbReference>
<dbReference type="OrthoDB" id="9770030at2"/>
<reference evidence="6 8" key="4">
    <citation type="submission" date="2022-12" db="EMBL/GenBank/DDBJ databases">
        <title>Genome analysis and biological profiling of marine Salinicoccus roseus MOSEL-ME25.</title>
        <authorList>
            <person name="Mirza F.T."/>
            <person name="Xie Y."/>
            <person name="Shinwari Z.K."/>
        </authorList>
    </citation>
    <scope>NUCLEOTIDE SEQUENCE [LARGE SCALE GENOMIC DNA]</scope>
    <source>
        <strain evidence="6 8">MOSEL-ME25</strain>
    </source>
</reference>
<proteinExistence type="predicted"/>
<dbReference type="AlphaFoldDB" id="A0A0C2HJF7"/>
<dbReference type="PANTHER" id="PTHR11364:SF27">
    <property type="entry name" value="SULFURTRANSFERASE"/>
    <property type="match status" value="1"/>
</dbReference>
<dbReference type="GeneID" id="77843975"/>
<dbReference type="CDD" id="cd01449">
    <property type="entry name" value="TST_Repeat_2"/>
    <property type="match status" value="1"/>
</dbReference>
<reference evidence="5 7" key="1">
    <citation type="submission" date="2015-01" db="EMBL/GenBank/DDBJ databases">
        <title>Genome sequences of high lactate-tolerant strain Salinicoccus roseus W12 with industrial interest.</title>
        <authorList>
            <person name="Wang H."/>
            <person name="Yu B."/>
        </authorList>
    </citation>
    <scope>NUCLEOTIDE SEQUENCE [LARGE SCALE GENOMIC DNA]</scope>
    <source>
        <strain evidence="5 7">W12</strain>
    </source>
</reference>
<evidence type="ECO:0000256" key="2">
    <source>
        <dbReference type="ARBA" id="ARBA00022737"/>
    </source>
</evidence>
<dbReference type="SUPFAM" id="SSF52821">
    <property type="entry name" value="Rhodanese/Cell cycle control phosphatase"/>
    <property type="match status" value="2"/>
</dbReference>
<feature type="domain" description="Rhodanese" evidence="4">
    <location>
        <begin position="182"/>
        <end position="295"/>
    </location>
</feature>
<dbReference type="Proteomes" id="UP000031546">
    <property type="component" value="Unassembled WGS sequence"/>
</dbReference>
<dbReference type="RefSeq" id="WP_040104616.1">
    <property type="nucleotide sequence ID" value="NZ_JABEVU030000001.1"/>
</dbReference>
<dbReference type="CDD" id="cd01448">
    <property type="entry name" value="TST_Repeat_1"/>
    <property type="match status" value="1"/>
</dbReference>
<accession>A0A0C2HJF7</accession>
<keyword evidence="2" id="KW-0677">Repeat</keyword>
<evidence type="ECO:0000313" key="7">
    <source>
        <dbReference type="Proteomes" id="UP000031546"/>
    </source>
</evidence>
<keyword evidence="1 5" id="KW-0808">Transferase</keyword>
<reference evidence="8" key="2">
    <citation type="submission" date="2020-04" db="EMBL/GenBank/DDBJ databases">
        <title>Genome analysis and biological profiling of marine Cellulosimicrobium funkei MOSEL-ME6.</title>
        <authorList>
            <person name="Tanveer F."/>
            <person name="Xie Y."/>
            <person name="Shinwari Z.K."/>
        </authorList>
    </citation>
    <scope>NUCLEOTIDE SEQUENCE [LARGE SCALE GENOMIC DNA]</scope>
    <source>
        <strain evidence="8">MOSEL-ME25</strain>
    </source>
</reference>
<evidence type="ECO:0000313" key="5">
    <source>
        <dbReference type="EMBL" id="KIH71839.1"/>
    </source>
</evidence>
<evidence type="ECO:0000256" key="1">
    <source>
        <dbReference type="ARBA" id="ARBA00022679"/>
    </source>
</evidence>
<evidence type="ECO:0000313" key="8">
    <source>
        <dbReference type="Proteomes" id="UP000527860"/>
    </source>
</evidence>
<keyword evidence="8" id="KW-1185">Reference proteome</keyword>
<dbReference type="Gene3D" id="3.40.250.10">
    <property type="entry name" value="Rhodanese-like domain"/>
    <property type="match status" value="2"/>
</dbReference>
<dbReference type="PROSITE" id="PS50206">
    <property type="entry name" value="RHODANESE_3"/>
    <property type="match status" value="2"/>
</dbReference>
<feature type="region of interest" description="Disordered" evidence="3">
    <location>
        <begin position="145"/>
        <end position="166"/>
    </location>
</feature>
<gene>
    <name evidence="6" type="ORF">F7P68_0000285</name>
    <name evidence="5" type="ORF">SN16_00280</name>
</gene>
<reference evidence="6" key="3">
    <citation type="submission" date="2020-04" db="EMBL/GenBank/DDBJ databases">
        <authorList>
            <person name="Tanveer F."/>
            <person name="Xie Y."/>
            <person name="Shinwari Z.K."/>
        </authorList>
    </citation>
    <scope>NUCLEOTIDE SEQUENCE</scope>
    <source>
        <strain evidence="6">MOSEL-ME25</strain>
    </source>
</reference>
<dbReference type="Proteomes" id="UP000527860">
    <property type="component" value="Unassembled WGS sequence"/>
</dbReference>
<sequence length="297" mass="33016">MSNVPLFVSTDWLAERLEDPELRLLDATTFLKQPEGDGYYDVWSGKEAYEEAHIPGAVFADLKNDLSDPNAPYSFTHPSREQFVEKISELGVGDGTYVVVYDRGAVVNAPEVIASDWASRLAWQLKYEGFENVAVLDGGFGKWKDEGRPVTQEPGSYPEGDFNTERNPDLFADKDDVLKAIDDDNVVILDSLAPQNYRGEVDTYGRPGHIPGSENVFFGALSDPNTQELYDDEKLKEIFEEVGALDPDKKVITYCGSAIAATWTGLLLNKLGQDNVTVYDGSLTEWTQDHSLPMETE</sequence>
<name>A0A0C2HJF7_9STAP</name>
<dbReference type="EMBL" id="JABEVU030000001">
    <property type="protein sequence ID" value="MDB0578972.1"/>
    <property type="molecule type" value="Genomic_DNA"/>
</dbReference>
<organism evidence="5 7">
    <name type="scientific">Salinicoccus roseus</name>
    <dbReference type="NCBI Taxonomy" id="45670"/>
    <lineage>
        <taxon>Bacteria</taxon>
        <taxon>Bacillati</taxon>
        <taxon>Bacillota</taxon>
        <taxon>Bacilli</taxon>
        <taxon>Bacillales</taxon>
        <taxon>Staphylococcaceae</taxon>
        <taxon>Salinicoccus</taxon>
    </lineage>
</organism>
<protein>
    <submittedName>
        <fullName evidence="5 6">Sulfurtransferase</fullName>
    </submittedName>
</protein>
<dbReference type="InterPro" id="IPR001763">
    <property type="entry name" value="Rhodanese-like_dom"/>
</dbReference>
<dbReference type="Pfam" id="PF00581">
    <property type="entry name" value="Rhodanese"/>
    <property type="match status" value="2"/>
</dbReference>
<comment type="caution">
    <text evidence="5">The sequence shown here is derived from an EMBL/GenBank/DDBJ whole genome shotgun (WGS) entry which is preliminary data.</text>
</comment>